<gene>
    <name evidence="1" type="ORF">ES332_A09G113600v1</name>
</gene>
<organism evidence="1 2">
    <name type="scientific">Gossypium tomentosum</name>
    <name type="common">Hawaiian cotton</name>
    <name type="synonym">Gossypium sandvicense</name>
    <dbReference type="NCBI Taxonomy" id="34277"/>
    <lineage>
        <taxon>Eukaryota</taxon>
        <taxon>Viridiplantae</taxon>
        <taxon>Streptophyta</taxon>
        <taxon>Embryophyta</taxon>
        <taxon>Tracheophyta</taxon>
        <taxon>Spermatophyta</taxon>
        <taxon>Magnoliopsida</taxon>
        <taxon>eudicotyledons</taxon>
        <taxon>Gunneridae</taxon>
        <taxon>Pentapetalae</taxon>
        <taxon>rosids</taxon>
        <taxon>malvids</taxon>
        <taxon>Malvales</taxon>
        <taxon>Malvaceae</taxon>
        <taxon>Malvoideae</taxon>
        <taxon>Gossypium</taxon>
    </lineage>
</organism>
<dbReference type="AlphaFoldDB" id="A0A5D2P138"/>
<evidence type="ECO:0000313" key="1">
    <source>
        <dbReference type="EMBL" id="TYI10041.1"/>
    </source>
</evidence>
<name>A0A5D2P138_GOSTO</name>
<reference evidence="1 2" key="1">
    <citation type="submission" date="2019-07" db="EMBL/GenBank/DDBJ databases">
        <title>WGS assembly of Gossypium tomentosum.</title>
        <authorList>
            <person name="Chen Z.J."/>
            <person name="Sreedasyam A."/>
            <person name="Ando A."/>
            <person name="Song Q."/>
            <person name="De L."/>
            <person name="Hulse-Kemp A."/>
            <person name="Ding M."/>
            <person name="Ye W."/>
            <person name="Kirkbride R."/>
            <person name="Jenkins J."/>
            <person name="Plott C."/>
            <person name="Lovell J."/>
            <person name="Lin Y.-M."/>
            <person name="Vaughn R."/>
            <person name="Liu B."/>
            <person name="Li W."/>
            <person name="Simpson S."/>
            <person name="Scheffler B."/>
            <person name="Saski C."/>
            <person name="Grover C."/>
            <person name="Hu G."/>
            <person name="Conover J."/>
            <person name="Carlson J."/>
            <person name="Shu S."/>
            <person name="Boston L."/>
            <person name="Williams M."/>
            <person name="Peterson D."/>
            <person name="Mcgee K."/>
            <person name="Jones D."/>
            <person name="Wendel J."/>
            <person name="Stelly D."/>
            <person name="Grimwood J."/>
            <person name="Schmutz J."/>
        </authorList>
    </citation>
    <scope>NUCLEOTIDE SEQUENCE [LARGE SCALE GENOMIC DNA]</scope>
    <source>
        <strain evidence="1">7179.01</strain>
    </source>
</reference>
<proteinExistence type="predicted"/>
<sequence>MNTLTIYLVGCNAKPLQLNSVVSSLFHCLVGCNGLLQPYSIQPYSRQNCRLQFSTPPTEYQFSVKIFQLYPSNFFLTTEHFLLFFFSRLIPISFNLLPLFHV</sequence>
<accession>A0A5D2P138</accession>
<evidence type="ECO:0000313" key="2">
    <source>
        <dbReference type="Proteomes" id="UP000322667"/>
    </source>
</evidence>
<protein>
    <submittedName>
        <fullName evidence="1">Uncharacterized protein</fullName>
    </submittedName>
</protein>
<dbReference type="Proteomes" id="UP000322667">
    <property type="component" value="Chromosome A09"/>
</dbReference>
<keyword evidence="2" id="KW-1185">Reference proteome</keyword>
<dbReference type="EMBL" id="CM017618">
    <property type="protein sequence ID" value="TYI10041.1"/>
    <property type="molecule type" value="Genomic_DNA"/>
</dbReference>